<accession>A0A972FLN1</accession>
<evidence type="ECO:0000256" key="2">
    <source>
        <dbReference type="SAM" id="SignalP"/>
    </source>
</evidence>
<comment type="caution">
    <text evidence="4">The sequence shown here is derived from an EMBL/GenBank/DDBJ whole genome shotgun (WGS) entry which is preliminary data.</text>
</comment>
<dbReference type="Gene3D" id="3.40.50.1820">
    <property type="entry name" value="alpha/beta hydrolase"/>
    <property type="match status" value="1"/>
</dbReference>
<evidence type="ECO:0000313" key="4">
    <source>
        <dbReference type="EMBL" id="NMH27505.1"/>
    </source>
</evidence>
<keyword evidence="1 2" id="KW-0732">Signal</keyword>
<keyword evidence="5" id="KW-1185">Reference proteome</keyword>
<dbReference type="RefSeq" id="WP_169526509.1">
    <property type="nucleotide sequence ID" value="NZ_JAAMPU010000101.1"/>
</dbReference>
<proteinExistence type="predicted"/>
<evidence type="ECO:0000313" key="5">
    <source>
        <dbReference type="Proteomes" id="UP000712080"/>
    </source>
</evidence>
<dbReference type="AlphaFoldDB" id="A0A972FLN1"/>
<organism evidence="4 5">
    <name type="scientific">Flavobacterium silvaticum</name>
    <dbReference type="NCBI Taxonomy" id="1852020"/>
    <lineage>
        <taxon>Bacteria</taxon>
        <taxon>Pseudomonadati</taxon>
        <taxon>Bacteroidota</taxon>
        <taxon>Flavobacteriia</taxon>
        <taxon>Flavobacteriales</taxon>
        <taxon>Flavobacteriaceae</taxon>
        <taxon>Flavobacterium</taxon>
    </lineage>
</organism>
<reference evidence="4" key="1">
    <citation type="submission" date="2020-02" db="EMBL/GenBank/DDBJ databases">
        <title>Flavobacterium sp. genome.</title>
        <authorList>
            <person name="Jung H.S."/>
            <person name="Baek J.H."/>
            <person name="Jeon C.O."/>
        </authorList>
    </citation>
    <scope>NUCLEOTIDE SEQUENCE</scope>
    <source>
        <strain evidence="4">SE-s28</strain>
    </source>
</reference>
<sequence length="416" mass="46332">MKYLWLFLLAPVISVAQFQGPVPAISSGYGADGNHPVSHIDITNDHWDANHPISVFYPSDYTSAVPTIFYSHGYASTDTLYHIENIRHLVTRGYAVVFVPYKTVGVDIPERYNTLFDGFEKAAQLHPEFIDTSRVGFFGQSFGGGATPRLAYRAFTENNWGSNGKFIYCSAPWYSYELGSDNLPQYPVDCNMLTVLYDDDTTNDHRMGMDIFNHIAIPASHKDCLIVHSITVDGYDYVADHTLPAQYSDSGEFDALDSYVTFRLMDALADYSFTGNTTAQQMALGNGSTAQINMESLGNLTWTDAPSPTHLQSTYEFPCSADVNERGEFCQEILSVAQNQVEKILVYPNPASNVLSIQNLPQGNPEIRIVNNLGQVLKTERNATSIDVSDLKMGSYFLQINFDNQKTSVPFIKSSR</sequence>
<feature type="chain" id="PRO_5038092121" evidence="2">
    <location>
        <begin position="19"/>
        <end position="416"/>
    </location>
</feature>
<protein>
    <submittedName>
        <fullName evidence="4">T9SS type A sorting domain-containing protein</fullName>
    </submittedName>
</protein>
<dbReference type="EMBL" id="JAAMPU010000101">
    <property type="protein sequence ID" value="NMH27505.1"/>
    <property type="molecule type" value="Genomic_DNA"/>
</dbReference>
<gene>
    <name evidence="4" type="ORF">G6047_05635</name>
</gene>
<feature type="signal peptide" evidence="2">
    <location>
        <begin position="1"/>
        <end position="18"/>
    </location>
</feature>
<evidence type="ECO:0000259" key="3">
    <source>
        <dbReference type="Pfam" id="PF18962"/>
    </source>
</evidence>
<feature type="domain" description="Secretion system C-terminal sorting" evidence="3">
    <location>
        <begin position="346"/>
        <end position="407"/>
    </location>
</feature>
<name>A0A972FLN1_9FLAO</name>
<dbReference type="InterPro" id="IPR029058">
    <property type="entry name" value="AB_hydrolase_fold"/>
</dbReference>
<dbReference type="Pfam" id="PF18962">
    <property type="entry name" value="Por_Secre_tail"/>
    <property type="match status" value="1"/>
</dbReference>
<evidence type="ECO:0000256" key="1">
    <source>
        <dbReference type="ARBA" id="ARBA00022729"/>
    </source>
</evidence>
<dbReference type="Proteomes" id="UP000712080">
    <property type="component" value="Unassembled WGS sequence"/>
</dbReference>
<dbReference type="SUPFAM" id="SSF53474">
    <property type="entry name" value="alpha/beta-Hydrolases"/>
    <property type="match status" value="1"/>
</dbReference>
<dbReference type="InterPro" id="IPR026444">
    <property type="entry name" value="Secre_tail"/>
</dbReference>
<dbReference type="NCBIfam" id="TIGR04183">
    <property type="entry name" value="Por_Secre_tail"/>
    <property type="match status" value="1"/>
</dbReference>